<keyword evidence="2" id="KW-1185">Reference proteome</keyword>
<sequence length="426" mass="44942">MTRLSVVDEIFLRTHRGFGIPVAMQGVWVTEEPITRDALDLIDARLAEGRLGVRIVSSRLPGARRRWVRASGRPGVRWTEPTDDPVRWAESCADVSLDPEYGPGWRLTAAPCGNGTTVSLVCSHVIADARGLIDAAAAALSGVPDPIAPDDDTTDTADALATLSTVVGRTAVAVSALAVSRARRAELMKYLQASRTGTPAPDRPLAWEVLSVSTDVDATQWDRVAAEGAGTPNVVFLSVVAAVVATLRCSTTSGDTDGSVLLGVPMKVEAGGANAISVTAVRITESDSLADIRRRAKTAYRSPLTGPAGFPDELLHVVPERAAALLAPSTGRRDALCSNIGPLPEAVRTIGGHPAVRVAARAIHPGLRHEQSAASPTILSAYLCRHDHAYTLSVVVTDPAEAHSVEQVRDAIATALGHHHLTPDFW</sequence>
<proteinExistence type="predicted"/>
<organism evidence="1 2">
    <name type="scientific">Rhodococcoides corynebacterioides</name>
    <dbReference type="NCBI Taxonomy" id="53972"/>
    <lineage>
        <taxon>Bacteria</taxon>
        <taxon>Bacillati</taxon>
        <taxon>Actinomycetota</taxon>
        <taxon>Actinomycetes</taxon>
        <taxon>Mycobacteriales</taxon>
        <taxon>Nocardiaceae</taxon>
        <taxon>Rhodococcoides</taxon>
    </lineage>
</organism>
<reference evidence="1 2" key="1">
    <citation type="submission" date="2021-01" db="EMBL/GenBank/DDBJ databases">
        <title>Genomics of switchgrass bacterial isolates.</title>
        <authorList>
            <person name="Shade A."/>
        </authorList>
    </citation>
    <scope>NUCLEOTIDE SEQUENCE [LARGE SCALE GENOMIC DNA]</scope>
    <source>
        <strain evidence="1 2">PvP111</strain>
    </source>
</reference>
<evidence type="ECO:0000313" key="1">
    <source>
        <dbReference type="EMBL" id="MBM7413688.1"/>
    </source>
</evidence>
<evidence type="ECO:0000313" key="2">
    <source>
        <dbReference type="Proteomes" id="UP000703038"/>
    </source>
</evidence>
<evidence type="ECO:0008006" key="3">
    <source>
        <dbReference type="Google" id="ProtNLM"/>
    </source>
</evidence>
<comment type="caution">
    <text evidence="1">The sequence shown here is derived from an EMBL/GenBank/DDBJ whole genome shotgun (WGS) entry which is preliminary data.</text>
</comment>
<dbReference type="Proteomes" id="UP000703038">
    <property type="component" value="Unassembled WGS sequence"/>
</dbReference>
<dbReference type="EMBL" id="JAFBBK010000001">
    <property type="protein sequence ID" value="MBM7413688.1"/>
    <property type="molecule type" value="Genomic_DNA"/>
</dbReference>
<dbReference type="RefSeq" id="WP_204866381.1">
    <property type="nucleotide sequence ID" value="NZ_JAFBBK010000001.1"/>
</dbReference>
<gene>
    <name evidence="1" type="ORF">JOE42_000421</name>
</gene>
<accession>A0ABS2KPF3</accession>
<protein>
    <recommendedName>
        <fullName evidence="3">Peptide synthetase</fullName>
    </recommendedName>
</protein>
<name>A0ABS2KPF3_9NOCA</name>